<dbReference type="PANTHER" id="PTHR34476:SF1">
    <property type="entry name" value="DNA-DIRECTED RNA POLYMERASE SUBUNIT OMEGA"/>
    <property type="match status" value="1"/>
</dbReference>
<reference evidence="13" key="1">
    <citation type="journal article" date="2019" name="Int. J. Syst. Evol. Microbiol.">
        <title>The Global Catalogue of Microorganisms (GCM) 10K type strain sequencing project: providing services to taxonomists for standard genome sequencing and annotation.</title>
        <authorList>
            <consortium name="The Broad Institute Genomics Platform"/>
            <consortium name="The Broad Institute Genome Sequencing Center for Infectious Disease"/>
            <person name="Wu L."/>
            <person name="Ma J."/>
        </authorList>
    </citation>
    <scope>NUCLEOTIDE SEQUENCE [LARGE SCALE GENOMIC DNA]</scope>
    <source>
        <strain evidence="13">JCM 16914</strain>
    </source>
</reference>
<dbReference type="RefSeq" id="WP_344703267.1">
    <property type="nucleotide sequence ID" value="NZ_BAAAZT010000056.1"/>
</dbReference>
<evidence type="ECO:0000256" key="4">
    <source>
        <dbReference type="ARBA" id="ARBA00022478"/>
    </source>
</evidence>
<keyword evidence="13" id="KW-1185">Reference proteome</keyword>
<evidence type="ECO:0000256" key="3">
    <source>
        <dbReference type="ARBA" id="ARBA00013725"/>
    </source>
</evidence>
<evidence type="ECO:0000256" key="9">
    <source>
        <dbReference type="ARBA" id="ARBA00030998"/>
    </source>
</evidence>
<dbReference type="NCBIfam" id="TIGR00690">
    <property type="entry name" value="rpoZ"/>
    <property type="match status" value="1"/>
</dbReference>
<evidence type="ECO:0000256" key="2">
    <source>
        <dbReference type="ARBA" id="ARBA00012418"/>
    </source>
</evidence>
<dbReference type="Pfam" id="PF01192">
    <property type="entry name" value="RNA_pol_Rpb6"/>
    <property type="match status" value="1"/>
</dbReference>
<comment type="function">
    <text evidence="11">Promotes RNA polymerase assembly. Latches the N- and C-terminal regions of the beta' subunit thereby facilitating its interaction with the beta and alpha subunits.</text>
</comment>
<keyword evidence="6 11" id="KW-0548">Nucleotidyltransferase</keyword>
<proteinExistence type="inferred from homology"/>
<dbReference type="PANTHER" id="PTHR34476">
    <property type="entry name" value="DNA-DIRECTED RNA POLYMERASE SUBUNIT OMEGA"/>
    <property type="match status" value="1"/>
</dbReference>
<dbReference type="HAMAP" id="MF_00366">
    <property type="entry name" value="RNApol_bact_RpoZ"/>
    <property type="match status" value="1"/>
</dbReference>
<sequence length="85" mass="9458">MARVTVEDCLDNVENRFQLVMISSQRSRQLARGSRDALLPWENDKPTVMALREIAAGLVDRSVLDEPVEAPVRPRPMDAGVPADD</sequence>
<name>A0ABP7LLI6_9GAMM</name>
<dbReference type="Proteomes" id="UP001500133">
    <property type="component" value="Unassembled WGS sequence"/>
</dbReference>
<dbReference type="InterPro" id="IPR036161">
    <property type="entry name" value="RPB6/omega-like_sf"/>
</dbReference>
<organism evidence="12 13">
    <name type="scientific">Halomonas cibimaris</name>
    <dbReference type="NCBI Taxonomy" id="657012"/>
    <lineage>
        <taxon>Bacteria</taxon>
        <taxon>Pseudomonadati</taxon>
        <taxon>Pseudomonadota</taxon>
        <taxon>Gammaproteobacteria</taxon>
        <taxon>Oceanospirillales</taxon>
        <taxon>Halomonadaceae</taxon>
        <taxon>Halomonas</taxon>
    </lineage>
</organism>
<comment type="subunit">
    <text evidence="11">The RNAP catalytic core consists of 2 alpha, 1 beta, 1 beta' and 1 omega subunit. When a sigma factor is associated with the core the holoenzyme is formed, which can initiate transcription.</text>
</comment>
<keyword evidence="4 11" id="KW-0240">DNA-directed RNA polymerase</keyword>
<evidence type="ECO:0000256" key="8">
    <source>
        <dbReference type="ARBA" id="ARBA00029924"/>
    </source>
</evidence>
<comment type="similarity">
    <text evidence="1 11">Belongs to the RNA polymerase subunit omega family.</text>
</comment>
<dbReference type="EC" id="2.7.7.6" evidence="2 11"/>
<evidence type="ECO:0000313" key="12">
    <source>
        <dbReference type="EMBL" id="GAA3903009.1"/>
    </source>
</evidence>
<evidence type="ECO:0000256" key="10">
    <source>
        <dbReference type="ARBA" id="ARBA00048552"/>
    </source>
</evidence>
<evidence type="ECO:0000256" key="11">
    <source>
        <dbReference type="HAMAP-Rule" id="MF_00366"/>
    </source>
</evidence>
<dbReference type="GO" id="GO:0000428">
    <property type="term" value="C:DNA-directed RNA polymerase complex"/>
    <property type="evidence" value="ECO:0007669"/>
    <property type="project" value="UniProtKB-KW"/>
</dbReference>
<protein>
    <recommendedName>
        <fullName evidence="3 11">DNA-directed RNA polymerase subunit omega</fullName>
        <shortName evidence="11">RNAP omega subunit</shortName>
        <ecNumber evidence="2 11">2.7.7.6</ecNumber>
    </recommendedName>
    <alternativeName>
        <fullName evidence="9 11">RNA polymerase omega subunit</fullName>
    </alternativeName>
    <alternativeName>
        <fullName evidence="8 11">Transcriptase subunit omega</fullName>
    </alternativeName>
</protein>
<dbReference type="EMBL" id="BAAAZT010000056">
    <property type="protein sequence ID" value="GAA3903009.1"/>
    <property type="molecule type" value="Genomic_DNA"/>
</dbReference>
<evidence type="ECO:0000256" key="5">
    <source>
        <dbReference type="ARBA" id="ARBA00022679"/>
    </source>
</evidence>
<evidence type="ECO:0000256" key="6">
    <source>
        <dbReference type="ARBA" id="ARBA00022695"/>
    </source>
</evidence>
<dbReference type="Gene3D" id="3.90.940.10">
    <property type="match status" value="1"/>
</dbReference>
<dbReference type="SMART" id="SM01409">
    <property type="entry name" value="RNA_pol_Rpb6"/>
    <property type="match status" value="1"/>
</dbReference>
<keyword evidence="5 11" id="KW-0808">Transferase</keyword>
<comment type="caution">
    <text evidence="12">The sequence shown here is derived from an EMBL/GenBank/DDBJ whole genome shotgun (WGS) entry which is preliminary data.</text>
</comment>
<accession>A0ABP7LLI6</accession>
<dbReference type="SUPFAM" id="SSF63562">
    <property type="entry name" value="RPB6/omega subunit-like"/>
    <property type="match status" value="1"/>
</dbReference>
<evidence type="ECO:0000256" key="1">
    <source>
        <dbReference type="ARBA" id="ARBA00006711"/>
    </source>
</evidence>
<comment type="catalytic activity">
    <reaction evidence="10 11">
        <text>RNA(n) + a ribonucleoside 5'-triphosphate = RNA(n+1) + diphosphate</text>
        <dbReference type="Rhea" id="RHEA:21248"/>
        <dbReference type="Rhea" id="RHEA-COMP:14527"/>
        <dbReference type="Rhea" id="RHEA-COMP:17342"/>
        <dbReference type="ChEBI" id="CHEBI:33019"/>
        <dbReference type="ChEBI" id="CHEBI:61557"/>
        <dbReference type="ChEBI" id="CHEBI:140395"/>
        <dbReference type="EC" id="2.7.7.6"/>
    </reaction>
</comment>
<gene>
    <name evidence="11 12" type="primary">rpoZ</name>
    <name evidence="12" type="ORF">GCM10022228_11620</name>
</gene>
<evidence type="ECO:0000313" key="13">
    <source>
        <dbReference type="Proteomes" id="UP001500133"/>
    </source>
</evidence>
<dbReference type="InterPro" id="IPR003716">
    <property type="entry name" value="DNA-dir_RNA_pol_omega"/>
</dbReference>
<dbReference type="InterPro" id="IPR006110">
    <property type="entry name" value="Pol_omega/Rpo6/RPB6"/>
</dbReference>
<evidence type="ECO:0000256" key="7">
    <source>
        <dbReference type="ARBA" id="ARBA00023163"/>
    </source>
</evidence>
<keyword evidence="7 11" id="KW-0804">Transcription</keyword>